<evidence type="ECO:0000256" key="1">
    <source>
        <dbReference type="ARBA" id="ARBA00004123"/>
    </source>
</evidence>
<dbReference type="CDD" id="cd12148">
    <property type="entry name" value="fungal_TF_MHR"/>
    <property type="match status" value="1"/>
</dbReference>
<accession>A0A2I2FC84</accession>
<comment type="subcellular location">
    <subcellularLocation>
        <location evidence="1">Nucleus</location>
    </subcellularLocation>
</comment>
<dbReference type="Pfam" id="PF04082">
    <property type="entry name" value="Fungal_trans"/>
    <property type="match status" value="1"/>
</dbReference>
<keyword evidence="10" id="KW-1185">Reference proteome</keyword>
<gene>
    <name evidence="9" type="ORF">BDW47DRAFT_105469</name>
</gene>
<dbReference type="PANTHER" id="PTHR31845">
    <property type="entry name" value="FINGER DOMAIN PROTEIN, PUTATIVE-RELATED"/>
    <property type="match status" value="1"/>
</dbReference>
<dbReference type="PANTHER" id="PTHR31845:SF39">
    <property type="entry name" value="TRANSCRIPTION FACTOR PBCR-RELATED"/>
    <property type="match status" value="1"/>
</dbReference>
<evidence type="ECO:0000313" key="10">
    <source>
        <dbReference type="Proteomes" id="UP000234585"/>
    </source>
</evidence>
<keyword evidence="4" id="KW-0238">DNA-binding</keyword>
<evidence type="ECO:0000256" key="3">
    <source>
        <dbReference type="ARBA" id="ARBA00023015"/>
    </source>
</evidence>
<evidence type="ECO:0000256" key="7">
    <source>
        <dbReference type="SAM" id="MobiDB-lite"/>
    </source>
</evidence>
<keyword evidence="2" id="KW-0862">Zinc</keyword>
<keyword evidence="5" id="KW-0804">Transcription</keyword>
<dbReference type="Proteomes" id="UP000234585">
    <property type="component" value="Unassembled WGS sequence"/>
</dbReference>
<evidence type="ECO:0000256" key="2">
    <source>
        <dbReference type="ARBA" id="ARBA00022833"/>
    </source>
</evidence>
<evidence type="ECO:0000256" key="5">
    <source>
        <dbReference type="ARBA" id="ARBA00023163"/>
    </source>
</evidence>
<sequence length="549" mass="61338">MRLPSIKDSAQQFNSLPTTRDMPLSHGLSSYHLKKNGKEGLVSVSSDLEAQVSASFSEGFIKVNQGQLSRPLPDDQRIQLDSKINSILTTRTAEQVFDQYISHFAPKYPIVVFPPGATAAIVRENKPLLFLSILSIASVGYCTVAKQRELAIEVKNQLADRAIVRGEKSLELVQAFQVTSLWYRAPDEYRQMNLSQLVHITTTMAIDLGLDKIDVSKPAATAQESRGRVELQRAWLGCFLLSASFSLILRRPNLTFWTAKLDDYLANLQQTKAEATDEFLCNLVATERLCHDINQELFLSDPVRSLSRQDPKTLLIIQGFQDRNDSLSLVQLHSLQKAIVQFGRFASSLYAHELALHVNNNIDEFTAPFFAKSLKTCKFVDSNASHRSMLRIIVIASRGLLDTFLGLSVSDMLALPPHIYGGRVIYAVVILMKIHKTITQSGKETSESIPLEELHLEAYLEQLVAISKLLIAKDERSALSRAFLIMPQLMGWFYLYWSRRPSGADESEITEDLLTKNSKGQGSSASQAPTGTFGGDDWFAEFFNVEMLG</sequence>
<dbReference type="GO" id="GO:0000976">
    <property type="term" value="F:transcription cis-regulatory region binding"/>
    <property type="evidence" value="ECO:0007669"/>
    <property type="project" value="TreeGrafter"/>
</dbReference>
<keyword evidence="3" id="KW-0805">Transcription regulation</keyword>
<evidence type="ECO:0000256" key="4">
    <source>
        <dbReference type="ARBA" id="ARBA00023125"/>
    </source>
</evidence>
<name>A0A2I2FC84_ASPCN</name>
<dbReference type="AlphaFoldDB" id="A0A2I2FC84"/>
<keyword evidence="6" id="KW-0539">Nucleus</keyword>
<feature type="compositionally biased region" description="Polar residues" evidence="7">
    <location>
        <begin position="8"/>
        <end position="18"/>
    </location>
</feature>
<dbReference type="GO" id="GO:0000981">
    <property type="term" value="F:DNA-binding transcription factor activity, RNA polymerase II-specific"/>
    <property type="evidence" value="ECO:0007669"/>
    <property type="project" value="TreeGrafter"/>
</dbReference>
<dbReference type="GeneID" id="36519738"/>
<evidence type="ECO:0000313" key="9">
    <source>
        <dbReference type="EMBL" id="PLB38197.1"/>
    </source>
</evidence>
<dbReference type="GO" id="GO:0008270">
    <property type="term" value="F:zinc ion binding"/>
    <property type="evidence" value="ECO:0007669"/>
    <property type="project" value="InterPro"/>
</dbReference>
<dbReference type="RefSeq" id="XP_024672209.1">
    <property type="nucleotide sequence ID" value="XM_024812578.1"/>
</dbReference>
<dbReference type="OrthoDB" id="8062037at2759"/>
<feature type="region of interest" description="Disordered" evidence="7">
    <location>
        <begin position="1"/>
        <end position="21"/>
    </location>
</feature>
<dbReference type="STRING" id="41067.A0A2I2FC84"/>
<protein>
    <recommendedName>
        <fullName evidence="8">Xylanolytic transcriptional activator regulatory domain-containing protein</fullName>
    </recommendedName>
</protein>
<dbReference type="InterPro" id="IPR051089">
    <property type="entry name" value="prtT"/>
</dbReference>
<feature type="domain" description="Xylanolytic transcriptional activator regulatory" evidence="8">
    <location>
        <begin position="98"/>
        <end position="261"/>
    </location>
</feature>
<organism evidence="9 10">
    <name type="scientific">Aspergillus candidus</name>
    <dbReference type="NCBI Taxonomy" id="41067"/>
    <lineage>
        <taxon>Eukaryota</taxon>
        <taxon>Fungi</taxon>
        <taxon>Dikarya</taxon>
        <taxon>Ascomycota</taxon>
        <taxon>Pezizomycotina</taxon>
        <taxon>Eurotiomycetes</taxon>
        <taxon>Eurotiomycetidae</taxon>
        <taxon>Eurotiales</taxon>
        <taxon>Aspergillaceae</taxon>
        <taxon>Aspergillus</taxon>
        <taxon>Aspergillus subgen. Circumdati</taxon>
    </lineage>
</organism>
<dbReference type="GO" id="GO:0005634">
    <property type="term" value="C:nucleus"/>
    <property type="evidence" value="ECO:0007669"/>
    <property type="project" value="UniProtKB-SubCell"/>
</dbReference>
<proteinExistence type="predicted"/>
<dbReference type="GO" id="GO:0006351">
    <property type="term" value="P:DNA-templated transcription"/>
    <property type="evidence" value="ECO:0007669"/>
    <property type="project" value="InterPro"/>
</dbReference>
<dbReference type="EMBL" id="KZ559137">
    <property type="protein sequence ID" value="PLB38197.1"/>
    <property type="molecule type" value="Genomic_DNA"/>
</dbReference>
<reference evidence="9 10" key="1">
    <citation type="submission" date="2017-12" db="EMBL/GenBank/DDBJ databases">
        <authorList>
            <consortium name="DOE Joint Genome Institute"/>
            <person name="Haridas S."/>
            <person name="Kjaerbolling I."/>
            <person name="Vesth T.C."/>
            <person name="Frisvad J.C."/>
            <person name="Nybo J.L."/>
            <person name="Theobald S."/>
            <person name="Kuo A."/>
            <person name="Bowyer P."/>
            <person name="Matsuda Y."/>
            <person name="Mondo S."/>
            <person name="Lyhne E.K."/>
            <person name="Kogle M.E."/>
            <person name="Clum A."/>
            <person name="Lipzen A."/>
            <person name="Salamov A."/>
            <person name="Ngan C.Y."/>
            <person name="Daum C."/>
            <person name="Chiniquy J."/>
            <person name="Barry K."/>
            <person name="LaButti K."/>
            <person name="Simmons B.A."/>
            <person name="Magnuson J.K."/>
            <person name="Mortensen U.H."/>
            <person name="Larsen T.O."/>
            <person name="Grigoriev I.V."/>
            <person name="Baker S.E."/>
            <person name="Andersen M.R."/>
            <person name="Nordberg H.P."/>
            <person name="Cantor M.N."/>
            <person name="Hua S.X."/>
        </authorList>
    </citation>
    <scope>NUCLEOTIDE SEQUENCE [LARGE SCALE GENOMIC DNA]</scope>
    <source>
        <strain evidence="9 10">CBS 102.13</strain>
    </source>
</reference>
<dbReference type="InterPro" id="IPR007219">
    <property type="entry name" value="XnlR_reg_dom"/>
</dbReference>
<evidence type="ECO:0000256" key="6">
    <source>
        <dbReference type="ARBA" id="ARBA00023242"/>
    </source>
</evidence>
<evidence type="ECO:0000259" key="8">
    <source>
        <dbReference type="Pfam" id="PF04082"/>
    </source>
</evidence>